<reference evidence="1 2" key="2">
    <citation type="journal article" date="2022" name="Mol. Ecol. Resour.">
        <title>The genomes of chicory, endive, great burdock and yacon provide insights into Asteraceae paleo-polyploidization history and plant inulin production.</title>
        <authorList>
            <person name="Fan W."/>
            <person name="Wang S."/>
            <person name="Wang H."/>
            <person name="Wang A."/>
            <person name="Jiang F."/>
            <person name="Liu H."/>
            <person name="Zhao H."/>
            <person name="Xu D."/>
            <person name="Zhang Y."/>
        </authorList>
    </citation>
    <scope>NUCLEOTIDE SEQUENCE [LARGE SCALE GENOMIC DNA]</scope>
    <source>
        <strain evidence="2">cv. Niubang</strain>
    </source>
</reference>
<dbReference type="Proteomes" id="UP001055879">
    <property type="component" value="Linkage Group LG02"/>
</dbReference>
<comment type="caution">
    <text evidence="1">The sequence shown here is derived from an EMBL/GenBank/DDBJ whole genome shotgun (WGS) entry which is preliminary data.</text>
</comment>
<evidence type="ECO:0000313" key="1">
    <source>
        <dbReference type="EMBL" id="KAI3758218.1"/>
    </source>
</evidence>
<gene>
    <name evidence="1" type="ORF">L6452_05771</name>
</gene>
<accession>A0ACB9EI05</accession>
<proteinExistence type="predicted"/>
<reference evidence="2" key="1">
    <citation type="journal article" date="2022" name="Mol. Ecol. Resour.">
        <title>The genomes of chicory, endive, great burdock and yacon provide insights into Asteraceae palaeo-polyploidization history and plant inulin production.</title>
        <authorList>
            <person name="Fan W."/>
            <person name="Wang S."/>
            <person name="Wang H."/>
            <person name="Wang A."/>
            <person name="Jiang F."/>
            <person name="Liu H."/>
            <person name="Zhao H."/>
            <person name="Xu D."/>
            <person name="Zhang Y."/>
        </authorList>
    </citation>
    <scope>NUCLEOTIDE SEQUENCE [LARGE SCALE GENOMIC DNA]</scope>
    <source>
        <strain evidence="2">cv. Niubang</strain>
    </source>
</reference>
<organism evidence="1 2">
    <name type="scientific">Arctium lappa</name>
    <name type="common">Greater burdock</name>
    <name type="synonym">Lappa major</name>
    <dbReference type="NCBI Taxonomy" id="4217"/>
    <lineage>
        <taxon>Eukaryota</taxon>
        <taxon>Viridiplantae</taxon>
        <taxon>Streptophyta</taxon>
        <taxon>Embryophyta</taxon>
        <taxon>Tracheophyta</taxon>
        <taxon>Spermatophyta</taxon>
        <taxon>Magnoliopsida</taxon>
        <taxon>eudicotyledons</taxon>
        <taxon>Gunneridae</taxon>
        <taxon>Pentapetalae</taxon>
        <taxon>asterids</taxon>
        <taxon>campanulids</taxon>
        <taxon>Asterales</taxon>
        <taxon>Asteraceae</taxon>
        <taxon>Carduoideae</taxon>
        <taxon>Cardueae</taxon>
        <taxon>Arctiinae</taxon>
        <taxon>Arctium</taxon>
    </lineage>
</organism>
<sequence length="209" mass="23757">MQNDELKGSSVLKCQHVHSCNLVQVKSLGSSSELKHCSGGGENRNHSRQQDLGRTKEALLVMEYCDKSLVSVLESRGVGDLKAENLLLGPDGLWKLCDFGSTSMNHKRFERPEEMGIEEDNIRNHKTAYRSPEMWDLLLREVISEKVDIWALGCLLFRICYFKYAFDGESKLQVLSGNYRMTDLIRDMLQSSPTSRPYITQARALLVPE</sequence>
<keyword evidence="2" id="KW-1185">Reference proteome</keyword>
<evidence type="ECO:0000313" key="2">
    <source>
        <dbReference type="Proteomes" id="UP001055879"/>
    </source>
</evidence>
<dbReference type="EMBL" id="CM042048">
    <property type="protein sequence ID" value="KAI3758218.1"/>
    <property type="molecule type" value="Genomic_DNA"/>
</dbReference>
<name>A0ACB9EI05_ARCLA</name>
<protein>
    <submittedName>
        <fullName evidence="1">Uncharacterized protein</fullName>
    </submittedName>
</protein>